<evidence type="ECO:0000256" key="7">
    <source>
        <dbReference type="ARBA" id="ARBA00024033"/>
    </source>
</evidence>
<dbReference type="GO" id="GO:0005886">
    <property type="term" value="C:plasma membrane"/>
    <property type="evidence" value="ECO:0007669"/>
    <property type="project" value="UniProtKB-SubCell"/>
</dbReference>
<comment type="caution">
    <text evidence="9">The sequence shown here is derived from an EMBL/GenBank/DDBJ whole genome shotgun (WGS) entry which is preliminary data.</text>
</comment>
<dbReference type="AlphaFoldDB" id="A0A7W7R2W2"/>
<keyword evidence="9" id="KW-0328">Glycosyltransferase</keyword>
<keyword evidence="6 8" id="KW-0472">Membrane</keyword>
<keyword evidence="4 8" id="KW-0812">Transmembrane</keyword>
<name>A0A7W7R2W2_KITKI</name>
<keyword evidence="2" id="KW-1003">Cell membrane</keyword>
<comment type="subcellular location">
    <subcellularLocation>
        <location evidence="1">Cell membrane</location>
        <topology evidence="1">Multi-pass membrane protein</topology>
    </subcellularLocation>
</comment>
<dbReference type="InterPro" id="IPR018584">
    <property type="entry name" value="GT87"/>
</dbReference>
<feature type="transmembrane region" description="Helical" evidence="8">
    <location>
        <begin position="128"/>
        <end position="147"/>
    </location>
</feature>
<feature type="transmembrane region" description="Helical" evidence="8">
    <location>
        <begin position="95"/>
        <end position="116"/>
    </location>
</feature>
<accession>A0A7W7R2W2</accession>
<protein>
    <submittedName>
        <fullName evidence="9">Alpha-1,2-mannosyltransferase</fullName>
        <ecNumber evidence="9">2.4.1.-</ecNumber>
    </submittedName>
</protein>
<evidence type="ECO:0000256" key="3">
    <source>
        <dbReference type="ARBA" id="ARBA00022679"/>
    </source>
</evidence>
<evidence type="ECO:0000256" key="6">
    <source>
        <dbReference type="ARBA" id="ARBA00023136"/>
    </source>
</evidence>
<organism evidence="9 10">
    <name type="scientific">Kitasatospora kifunensis</name>
    <name type="common">Streptomyces kifunensis</name>
    <dbReference type="NCBI Taxonomy" id="58351"/>
    <lineage>
        <taxon>Bacteria</taxon>
        <taxon>Bacillati</taxon>
        <taxon>Actinomycetota</taxon>
        <taxon>Actinomycetes</taxon>
        <taxon>Kitasatosporales</taxon>
        <taxon>Streptomycetaceae</taxon>
        <taxon>Kitasatospora</taxon>
    </lineage>
</organism>
<dbReference type="EMBL" id="JACHJV010000001">
    <property type="protein sequence ID" value="MBB4924275.1"/>
    <property type="molecule type" value="Genomic_DNA"/>
</dbReference>
<dbReference type="GO" id="GO:0016758">
    <property type="term" value="F:hexosyltransferase activity"/>
    <property type="evidence" value="ECO:0007669"/>
    <property type="project" value="InterPro"/>
</dbReference>
<feature type="transmembrane region" description="Helical" evidence="8">
    <location>
        <begin position="178"/>
        <end position="199"/>
    </location>
</feature>
<evidence type="ECO:0000313" key="9">
    <source>
        <dbReference type="EMBL" id="MBB4924275.1"/>
    </source>
</evidence>
<dbReference type="Proteomes" id="UP000540506">
    <property type="component" value="Unassembled WGS sequence"/>
</dbReference>
<evidence type="ECO:0000256" key="1">
    <source>
        <dbReference type="ARBA" id="ARBA00004651"/>
    </source>
</evidence>
<feature type="transmembrane region" description="Helical" evidence="8">
    <location>
        <begin position="380"/>
        <end position="400"/>
    </location>
</feature>
<keyword evidence="5 8" id="KW-1133">Transmembrane helix</keyword>
<dbReference type="EC" id="2.4.1.-" evidence="9"/>
<feature type="transmembrane region" description="Helical" evidence="8">
    <location>
        <begin position="211"/>
        <end position="232"/>
    </location>
</feature>
<reference evidence="9 10" key="1">
    <citation type="submission" date="2020-08" db="EMBL/GenBank/DDBJ databases">
        <title>Sequencing the genomes of 1000 actinobacteria strains.</title>
        <authorList>
            <person name="Klenk H.-P."/>
        </authorList>
    </citation>
    <scope>NUCLEOTIDE SEQUENCE [LARGE SCALE GENOMIC DNA]</scope>
    <source>
        <strain evidence="9 10">DSM 41654</strain>
    </source>
</reference>
<comment type="similarity">
    <text evidence="7">Belongs to the glycosyltransferase 87 family.</text>
</comment>
<evidence type="ECO:0000256" key="5">
    <source>
        <dbReference type="ARBA" id="ARBA00022989"/>
    </source>
</evidence>
<evidence type="ECO:0000256" key="4">
    <source>
        <dbReference type="ARBA" id="ARBA00022692"/>
    </source>
</evidence>
<gene>
    <name evidence="9" type="ORF">FHR34_003268</name>
</gene>
<dbReference type="Pfam" id="PF09594">
    <property type="entry name" value="GT87"/>
    <property type="match status" value="1"/>
</dbReference>
<proteinExistence type="inferred from homology"/>
<dbReference type="RefSeq" id="WP_184936245.1">
    <property type="nucleotide sequence ID" value="NZ_JACHJV010000001.1"/>
</dbReference>
<evidence type="ECO:0000256" key="8">
    <source>
        <dbReference type="SAM" id="Phobius"/>
    </source>
</evidence>
<feature type="transmembrane region" description="Helical" evidence="8">
    <location>
        <begin position="349"/>
        <end position="368"/>
    </location>
</feature>
<keyword evidence="3 9" id="KW-0808">Transferase</keyword>
<feature type="transmembrane region" description="Helical" evidence="8">
    <location>
        <begin position="21"/>
        <end position="41"/>
    </location>
</feature>
<evidence type="ECO:0000256" key="2">
    <source>
        <dbReference type="ARBA" id="ARBA00022475"/>
    </source>
</evidence>
<feature type="transmembrane region" description="Helical" evidence="8">
    <location>
        <begin position="268"/>
        <end position="289"/>
    </location>
</feature>
<evidence type="ECO:0000313" key="10">
    <source>
        <dbReference type="Proteomes" id="UP000540506"/>
    </source>
</evidence>
<keyword evidence="10" id="KW-1185">Reference proteome</keyword>
<sequence length="436" mass="47580">MGDRREPQQLARPRSALLGSNAMAAAAALISLGVFAILRHFQAFSMVDMLVYRAEGQAVVSGHDLYTMRVPVWDLAATYPPFAAMLFVPSTWFEISVLRALVTLLNVGLLGLTAWYSFTLAGWPRRRFRLAGTLLVAGFGVWLEPVFTTIQYGQVNLGIACLVLYDLTRPDQHRGKGIAIGIAAGIKLTPGLFAVYLLLTGRVRAAMVAGGTFLATALIGVVALPGASWGFWTKYVWDSSRVGITELVDDQSVRGAVARLLSKHDPGLLATAASGLSLVLGLTIAVLAARATREIRRAEAWGVVCTAITALLLSPISWTHHWIWCVPLLILLCAESAQELSRPRGLRRVRWRLMLLATALVFLSYAMWLVPQAGGLGVPWYWQLPSSVYPVTGVVVLAVMGRRLLRIHRPTLFGRTRGEFEPADLSAQDASLTRQI</sequence>